<sequence length="494" mass="53256">MASPMYNSSMLAKQTGLAKLIAVANASLRFACATAIVGMFLGFEIADAQGVENRLRMGTPSGKADASRVTWQPKTSANPVAKRRSLVSQAATGNVITEMPSEPLIQRTGQPSDVRQAGFYGGCDCQGPVCDCSGATCGAEPVCGIETQYIEPGCGVEPMCGFEPSCGYEATWGGEAVCGTEYFEPGCGAEMACGACGDYCDGACDSVCNVQTFPIFLPLLRIQWCRFDFFAGVQGFKGPLSFANTDGTNGNDRVGSGSFGFYEGFNEGRSLKRLFGWDLALQLGARATQSNLSGAEFTSEQRNQVFLTAGLFRRVDYGLQYGLVFDYLNDDWYFQSDLTQLRGELSWVSNQCHVWGMQFMAGLGDDTSDTVVRNAAGSNVSSTITFEPTDQYRLFYRRLLHNAGSWDAFAGWTDQDDGLLGANLSLPLRQNLSLATGASFLIPNEGSNSGGNQEESWNISLGLIYRPGGPMGCGRYCRPLFDVADNGSFMVDRK</sequence>
<reference evidence="2 3" key="1">
    <citation type="submission" date="2019-02" db="EMBL/GenBank/DDBJ databases">
        <title>Deep-cultivation of Planctomycetes and their phenomic and genomic characterization uncovers novel biology.</title>
        <authorList>
            <person name="Wiegand S."/>
            <person name="Jogler M."/>
            <person name="Boedeker C."/>
            <person name="Pinto D."/>
            <person name="Vollmers J."/>
            <person name="Rivas-Marin E."/>
            <person name="Kohn T."/>
            <person name="Peeters S.H."/>
            <person name="Heuer A."/>
            <person name="Rast P."/>
            <person name="Oberbeckmann S."/>
            <person name="Bunk B."/>
            <person name="Jeske O."/>
            <person name="Meyerdierks A."/>
            <person name="Storesund J.E."/>
            <person name="Kallscheuer N."/>
            <person name="Luecker S."/>
            <person name="Lage O.M."/>
            <person name="Pohl T."/>
            <person name="Merkel B.J."/>
            <person name="Hornburger P."/>
            <person name="Mueller R.-W."/>
            <person name="Bruemmer F."/>
            <person name="Labrenz M."/>
            <person name="Spormann A.M."/>
            <person name="Op Den Camp H."/>
            <person name="Overmann J."/>
            <person name="Amann R."/>
            <person name="Jetten M.S.M."/>
            <person name="Mascher T."/>
            <person name="Medema M.H."/>
            <person name="Devos D.P."/>
            <person name="Kaster A.-K."/>
            <person name="Ovreas L."/>
            <person name="Rohde M."/>
            <person name="Galperin M.Y."/>
            <person name="Jogler C."/>
        </authorList>
    </citation>
    <scope>NUCLEOTIDE SEQUENCE [LARGE SCALE GENOMIC DNA]</scope>
    <source>
        <strain evidence="2 3">Poly41</strain>
    </source>
</reference>
<protein>
    <submittedName>
        <fullName evidence="2">Uncharacterized protein</fullName>
    </submittedName>
</protein>
<keyword evidence="3" id="KW-1185">Reference proteome</keyword>
<keyword evidence="1" id="KW-1133">Transmembrane helix</keyword>
<accession>A0A5C6DH29</accession>
<feature type="transmembrane region" description="Helical" evidence="1">
    <location>
        <begin position="20"/>
        <end position="43"/>
    </location>
</feature>
<name>A0A5C6DH29_9BACT</name>
<dbReference type="Proteomes" id="UP000319143">
    <property type="component" value="Unassembled WGS sequence"/>
</dbReference>
<dbReference type="EMBL" id="SJPV01000006">
    <property type="protein sequence ID" value="TWU35882.1"/>
    <property type="molecule type" value="Genomic_DNA"/>
</dbReference>
<gene>
    <name evidence="2" type="ORF">Poly41_36330</name>
</gene>
<keyword evidence="1" id="KW-0812">Transmembrane</keyword>
<organism evidence="2 3">
    <name type="scientific">Novipirellula artificiosorum</name>
    <dbReference type="NCBI Taxonomy" id="2528016"/>
    <lineage>
        <taxon>Bacteria</taxon>
        <taxon>Pseudomonadati</taxon>
        <taxon>Planctomycetota</taxon>
        <taxon>Planctomycetia</taxon>
        <taxon>Pirellulales</taxon>
        <taxon>Pirellulaceae</taxon>
        <taxon>Novipirellula</taxon>
    </lineage>
</organism>
<dbReference type="InterPro" id="IPR046607">
    <property type="entry name" value="DUF6666"/>
</dbReference>
<proteinExistence type="predicted"/>
<comment type="caution">
    <text evidence="2">The sequence shown here is derived from an EMBL/GenBank/DDBJ whole genome shotgun (WGS) entry which is preliminary data.</text>
</comment>
<evidence type="ECO:0000313" key="3">
    <source>
        <dbReference type="Proteomes" id="UP000319143"/>
    </source>
</evidence>
<keyword evidence="1" id="KW-0472">Membrane</keyword>
<dbReference type="AlphaFoldDB" id="A0A5C6DH29"/>
<dbReference type="Pfam" id="PF20371">
    <property type="entry name" value="DUF6666"/>
    <property type="match status" value="1"/>
</dbReference>
<evidence type="ECO:0000256" key="1">
    <source>
        <dbReference type="SAM" id="Phobius"/>
    </source>
</evidence>
<evidence type="ECO:0000313" key="2">
    <source>
        <dbReference type="EMBL" id="TWU35882.1"/>
    </source>
</evidence>